<dbReference type="RefSeq" id="WP_154416975.1">
    <property type="nucleotide sequence ID" value="NZ_VUNS01000002.1"/>
</dbReference>
<reference evidence="1 2" key="1">
    <citation type="submission" date="2019-08" db="EMBL/GenBank/DDBJ databases">
        <title>In-depth cultivation of the pig gut microbiome towards novel bacterial diversity and tailored functional studies.</title>
        <authorList>
            <person name="Wylensek D."/>
            <person name="Hitch T.C.A."/>
            <person name="Clavel T."/>
        </authorList>
    </citation>
    <scope>NUCLEOTIDE SEQUENCE [LARGE SCALE GENOMIC DNA]</scope>
    <source>
        <strain evidence="1 2">BBE-744-WT-12</strain>
    </source>
</reference>
<comment type="caution">
    <text evidence="1">The sequence shown here is derived from an EMBL/GenBank/DDBJ whole genome shotgun (WGS) entry which is preliminary data.</text>
</comment>
<name>A0A844FY85_9BACT</name>
<protein>
    <submittedName>
        <fullName evidence="1">Uncharacterized protein</fullName>
    </submittedName>
</protein>
<accession>A0A844FY85</accession>
<organism evidence="1 2">
    <name type="scientific">Victivallis lenta</name>
    <dbReference type="NCBI Taxonomy" id="2606640"/>
    <lineage>
        <taxon>Bacteria</taxon>
        <taxon>Pseudomonadati</taxon>
        <taxon>Lentisphaerota</taxon>
        <taxon>Lentisphaeria</taxon>
        <taxon>Victivallales</taxon>
        <taxon>Victivallaceae</taxon>
        <taxon>Victivallis</taxon>
    </lineage>
</organism>
<proteinExistence type="predicted"/>
<sequence length="359" mass="37845">MTEFAQNILALLGKSEAEIRPLLPEKHGGFSPRPASLHLLGRSAVLAGSEDGVPLLLVVADSRRRLPDGFEGEQTALADGGVLLRCGHSAANAAALRRHFPWCAPSAPPACALSAGVRLDGEAAERIGLFARNGVFPVLSGDGTAAVRAVFEIFSCDCRSGYAVDGGRAGTVSACEAALAGGATFITLSPSPAPAALSAAADYAGKHFITEDRQAFFFNSETAGACVARFGTLADFAAKVRALPFGKRGAFGLGIALDGGPEPTCPAEHLFVIRELRRRNLEISILFLRWPEEPEAFASAFRQHVSIARTFGGYRLAVPFSRELPANGSGRCEMLHLAPDGEPIEQIQAHFQAAGLKER</sequence>
<dbReference type="GO" id="GO:0016853">
    <property type="term" value="F:isomerase activity"/>
    <property type="evidence" value="ECO:0007669"/>
    <property type="project" value="InterPro"/>
</dbReference>
<dbReference type="InterPro" id="IPR032586">
    <property type="entry name" value="UxaE"/>
</dbReference>
<evidence type="ECO:0000313" key="2">
    <source>
        <dbReference type="Proteomes" id="UP000435649"/>
    </source>
</evidence>
<dbReference type="EMBL" id="VUNS01000002">
    <property type="protein sequence ID" value="MST96056.1"/>
    <property type="molecule type" value="Genomic_DNA"/>
</dbReference>
<gene>
    <name evidence="1" type="ORF">FYJ85_03225</name>
</gene>
<dbReference type="Pfam" id="PF16257">
    <property type="entry name" value="UxaE"/>
    <property type="match status" value="1"/>
</dbReference>
<evidence type="ECO:0000313" key="1">
    <source>
        <dbReference type="EMBL" id="MST96056.1"/>
    </source>
</evidence>
<dbReference type="Proteomes" id="UP000435649">
    <property type="component" value="Unassembled WGS sequence"/>
</dbReference>
<keyword evidence="2" id="KW-1185">Reference proteome</keyword>
<dbReference type="AlphaFoldDB" id="A0A844FY85"/>